<proteinExistence type="predicted"/>
<dbReference type="EMBL" id="JBEYRS010000006">
    <property type="protein sequence ID" value="MEW2363486.1"/>
    <property type="molecule type" value="Genomic_DNA"/>
</dbReference>
<organism evidence="1 2">
    <name type="scientific">Streptomyces huasconensis</name>
    <dbReference type="NCBI Taxonomy" id="1854574"/>
    <lineage>
        <taxon>Bacteria</taxon>
        <taxon>Bacillati</taxon>
        <taxon>Actinomycetota</taxon>
        <taxon>Actinomycetes</taxon>
        <taxon>Kitasatosporales</taxon>
        <taxon>Streptomycetaceae</taxon>
        <taxon>Streptomyces</taxon>
    </lineage>
</organism>
<comment type="caution">
    <text evidence="1">The sequence shown here is derived from an EMBL/GenBank/DDBJ whole genome shotgun (WGS) entry which is preliminary data.</text>
</comment>
<evidence type="ECO:0000313" key="1">
    <source>
        <dbReference type="EMBL" id="MEW2363486.1"/>
    </source>
</evidence>
<dbReference type="RefSeq" id="WP_359778884.1">
    <property type="nucleotide sequence ID" value="NZ_JBEYRR010000006.1"/>
</dbReference>
<name>A0ABV3LWW1_9ACTN</name>
<reference evidence="1 2" key="1">
    <citation type="submission" date="2024-06" db="EMBL/GenBank/DDBJ databases">
        <title>The Natural Products Discovery Center: Release of the First 8490 Sequenced Strains for Exploring Actinobacteria Biosynthetic Diversity.</title>
        <authorList>
            <person name="Kalkreuter E."/>
            <person name="Kautsar S.A."/>
            <person name="Yang D."/>
            <person name="Bader C.D."/>
            <person name="Teijaro C.N."/>
            <person name="Fluegel L."/>
            <person name="Davis C.M."/>
            <person name="Simpson J.R."/>
            <person name="Lauterbach L."/>
            <person name="Steele A.D."/>
            <person name="Gui C."/>
            <person name="Meng S."/>
            <person name="Li G."/>
            <person name="Viehrig K."/>
            <person name="Ye F."/>
            <person name="Su P."/>
            <person name="Kiefer A.F."/>
            <person name="Nichols A."/>
            <person name="Cepeda A.J."/>
            <person name="Yan W."/>
            <person name="Fan B."/>
            <person name="Jiang Y."/>
            <person name="Adhikari A."/>
            <person name="Zheng C.-J."/>
            <person name="Schuster L."/>
            <person name="Cowan T.M."/>
            <person name="Smanski M.J."/>
            <person name="Chevrette M.G."/>
            <person name="De Carvalho L.P.S."/>
            <person name="Shen B."/>
        </authorList>
    </citation>
    <scope>NUCLEOTIDE SEQUENCE [LARGE SCALE GENOMIC DNA]</scope>
    <source>
        <strain evidence="1 2">NPDC047833</strain>
    </source>
</reference>
<dbReference type="Proteomes" id="UP001553843">
    <property type="component" value="Unassembled WGS sequence"/>
</dbReference>
<protein>
    <submittedName>
        <fullName evidence="1">Uncharacterized protein</fullName>
    </submittedName>
</protein>
<evidence type="ECO:0000313" key="2">
    <source>
        <dbReference type="Proteomes" id="UP001553843"/>
    </source>
</evidence>
<sequence>MTPRFTLDESAHNPDADMWFAQPEGFTTIPFRTLLNPSGSPGAEALREALAPVLDSLNDDLARQRFLAHLGQGQHLLAALAEVGTTRCAIGLHRDDISAPGKNGEAGGGFLFSLFTVSWRDITPTAPAVTAARAVAGAEGHTNIEYLELPCGPASFSETVRTPNADSGLPQEPVLQVFAHLPHPDGKRLVVLTLGTTAVRRRAEYRSLLHQIAENVSFEDPLLEMEALTKADGGSRPPRG</sequence>
<gene>
    <name evidence="1" type="ORF">AB0887_16255</name>
</gene>
<keyword evidence="2" id="KW-1185">Reference proteome</keyword>
<accession>A0ABV3LWW1</accession>